<proteinExistence type="predicted"/>
<evidence type="ECO:0000313" key="2">
    <source>
        <dbReference type="Proteomes" id="UP000295781"/>
    </source>
</evidence>
<organism evidence="1 2">
    <name type="scientific">Sorangium cellulosum</name>
    <name type="common">Polyangium cellulosum</name>
    <dbReference type="NCBI Taxonomy" id="56"/>
    <lineage>
        <taxon>Bacteria</taxon>
        <taxon>Pseudomonadati</taxon>
        <taxon>Myxococcota</taxon>
        <taxon>Polyangia</taxon>
        <taxon>Polyangiales</taxon>
        <taxon>Polyangiaceae</taxon>
        <taxon>Sorangium</taxon>
    </lineage>
</organism>
<sequence>MLRHDLEEAVAQGRGLDGVRLGVALVAGRRERGPGHPLGAAPLGVMLTWVMSRCDP</sequence>
<dbReference type="AlphaFoldDB" id="A0A4P2Q4H2"/>
<protein>
    <submittedName>
        <fullName evidence="1">Uncharacterized protein</fullName>
    </submittedName>
</protein>
<evidence type="ECO:0000313" key="1">
    <source>
        <dbReference type="EMBL" id="AUX24265.1"/>
    </source>
</evidence>
<gene>
    <name evidence="1" type="ORF">SOCEGT47_048020</name>
</gene>
<accession>A0A4P2Q4H2</accession>
<dbReference type="Proteomes" id="UP000295781">
    <property type="component" value="Chromosome"/>
</dbReference>
<reference evidence="1 2" key="1">
    <citation type="submission" date="2015-09" db="EMBL/GenBank/DDBJ databases">
        <title>Sorangium comparison.</title>
        <authorList>
            <person name="Zaburannyi N."/>
            <person name="Bunk B."/>
            <person name="Overmann J."/>
            <person name="Mueller R."/>
        </authorList>
    </citation>
    <scope>NUCLEOTIDE SEQUENCE [LARGE SCALE GENOMIC DNA]</scope>
    <source>
        <strain evidence="1 2">So ceGT47</strain>
    </source>
</reference>
<dbReference type="EMBL" id="CP012670">
    <property type="protein sequence ID" value="AUX24265.1"/>
    <property type="molecule type" value="Genomic_DNA"/>
</dbReference>
<name>A0A4P2Q4H2_SORCE</name>